<evidence type="ECO:0000256" key="1">
    <source>
        <dbReference type="SAM" id="MobiDB-lite"/>
    </source>
</evidence>
<keyword evidence="3" id="KW-1185">Reference proteome</keyword>
<comment type="caution">
    <text evidence="2">The sequence shown here is derived from an EMBL/GenBank/DDBJ whole genome shotgun (WGS) entry which is preliminary data.</text>
</comment>
<feature type="region of interest" description="Disordered" evidence="1">
    <location>
        <begin position="1"/>
        <end position="31"/>
    </location>
</feature>
<accession>A0A8K0GBR4</accession>
<organism evidence="2 3">
    <name type="scientific">Ignelater luminosus</name>
    <name type="common">Cucubano</name>
    <name type="synonym">Pyrophorus luminosus</name>
    <dbReference type="NCBI Taxonomy" id="2038154"/>
    <lineage>
        <taxon>Eukaryota</taxon>
        <taxon>Metazoa</taxon>
        <taxon>Ecdysozoa</taxon>
        <taxon>Arthropoda</taxon>
        <taxon>Hexapoda</taxon>
        <taxon>Insecta</taxon>
        <taxon>Pterygota</taxon>
        <taxon>Neoptera</taxon>
        <taxon>Endopterygota</taxon>
        <taxon>Coleoptera</taxon>
        <taxon>Polyphaga</taxon>
        <taxon>Elateriformia</taxon>
        <taxon>Elateroidea</taxon>
        <taxon>Elateridae</taxon>
        <taxon>Agrypninae</taxon>
        <taxon>Pyrophorini</taxon>
        <taxon>Ignelater</taxon>
    </lineage>
</organism>
<name>A0A8K0GBR4_IGNLU</name>
<reference evidence="2" key="1">
    <citation type="submission" date="2019-08" db="EMBL/GenBank/DDBJ databases">
        <title>The genome of the North American firefly Photinus pyralis.</title>
        <authorList>
            <consortium name="Photinus pyralis genome working group"/>
            <person name="Fallon T.R."/>
            <person name="Sander Lower S.E."/>
            <person name="Weng J.-K."/>
        </authorList>
    </citation>
    <scope>NUCLEOTIDE SEQUENCE</scope>
    <source>
        <strain evidence="2">TRF0915ILg1</strain>
        <tissue evidence="2">Whole body</tissue>
    </source>
</reference>
<sequence length="68" mass="8040">MENKRCKWSSTNRSRKMNQPEEHRTEETKTREIFEEGDITQEEVDEAIGKMRLNKSAGRDEIGPEMIK</sequence>
<evidence type="ECO:0000313" key="2">
    <source>
        <dbReference type="EMBL" id="KAF2893086.1"/>
    </source>
</evidence>
<dbReference type="EMBL" id="VTPC01008256">
    <property type="protein sequence ID" value="KAF2893086.1"/>
    <property type="molecule type" value="Genomic_DNA"/>
</dbReference>
<evidence type="ECO:0000313" key="3">
    <source>
        <dbReference type="Proteomes" id="UP000801492"/>
    </source>
</evidence>
<dbReference type="Proteomes" id="UP000801492">
    <property type="component" value="Unassembled WGS sequence"/>
</dbReference>
<feature type="compositionally biased region" description="Basic and acidic residues" evidence="1">
    <location>
        <begin position="18"/>
        <end position="31"/>
    </location>
</feature>
<protein>
    <submittedName>
        <fullName evidence="2">Uncharacterized protein</fullName>
    </submittedName>
</protein>
<gene>
    <name evidence="2" type="ORF">ILUMI_13090</name>
</gene>
<proteinExistence type="predicted"/>
<dbReference type="AlphaFoldDB" id="A0A8K0GBR4"/>